<comment type="caution">
    <text evidence="1">The sequence shown here is derived from an EMBL/GenBank/DDBJ whole genome shotgun (WGS) entry which is preliminary data.</text>
</comment>
<keyword evidence="2" id="KW-1185">Reference proteome</keyword>
<dbReference type="Proteomes" id="UP000828941">
    <property type="component" value="Chromosome 8"/>
</dbReference>
<dbReference type="EMBL" id="CM039433">
    <property type="protein sequence ID" value="KAI4327375.1"/>
    <property type="molecule type" value="Genomic_DNA"/>
</dbReference>
<gene>
    <name evidence="1" type="ORF">L6164_019846</name>
</gene>
<organism evidence="1 2">
    <name type="scientific">Bauhinia variegata</name>
    <name type="common">Purple orchid tree</name>
    <name type="synonym">Phanera variegata</name>
    <dbReference type="NCBI Taxonomy" id="167791"/>
    <lineage>
        <taxon>Eukaryota</taxon>
        <taxon>Viridiplantae</taxon>
        <taxon>Streptophyta</taxon>
        <taxon>Embryophyta</taxon>
        <taxon>Tracheophyta</taxon>
        <taxon>Spermatophyta</taxon>
        <taxon>Magnoliopsida</taxon>
        <taxon>eudicotyledons</taxon>
        <taxon>Gunneridae</taxon>
        <taxon>Pentapetalae</taxon>
        <taxon>rosids</taxon>
        <taxon>fabids</taxon>
        <taxon>Fabales</taxon>
        <taxon>Fabaceae</taxon>
        <taxon>Cercidoideae</taxon>
        <taxon>Cercideae</taxon>
        <taxon>Bauhiniinae</taxon>
        <taxon>Bauhinia</taxon>
    </lineage>
</organism>
<proteinExistence type="predicted"/>
<accession>A0ACB9MTY6</accession>
<sequence length="311" mass="35385">MDLFWELALTISLFLLLPAIFVKLLSLPPHHDVSVKAAIAERELGVESNIQNWETEQVIPKEEKVDKLRKEPLQEKPIAPEIVEVSCGSPKIHNTEGLHKRFDNEIEIVDLTEKPVPISGSEKNFTIDEGSQRTKTSDELELIEAESRVPRVEEIEISHCDSNCDGIDESRSDREEDQNRGLGLLEDDDWEGVERTELERLFGSAVVYVGSKDNANRIASLIDDVKLQLYGFYKIATQGPCREPQPMALKFSARAKWNAWQKLGIMSPELAMERYITILSESIPDWMPDYRNENPKAETVSGDKQHFNLKT</sequence>
<protein>
    <submittedName>
        <fullName evidence="1">Uncharacterized protein</fullName>
    </submittedName>
</protein>
<evidence type="ECO:0000313" key="2">
    <source>
        <dbReference type="Proteomes" id="UP000828941"/>
    </source>
</evidence>
<name>A0ACB9MTY6_BAUVA</name>
<evidence type="ECO:0000313" key="1">
    <source>
        <dbReference type="EMBL" id="KAI4327375.1"/>
    </source>
</evidence>
<reference evidence="1 2" key="1">
    <citation type="journal article" date="2022" name="DNA Res.">
        <title>Chromosomal-level genome assembly of the orchid tree Bauhinia variegata (Leguminosae; Cercidoideae) supports the allotetraploid origin hypothesis of Bauhinia.</title>
        <authorList>
            <person name="Zhong Y."/>
            <person name="Chen Y."/>
            <person name="Zheng D."/>
            <person name="Pang J."/>
            <person name="Liu Y."/>
            <person name="Luo S."/>
            <person name="Meng S."/>
            <person name="Qian L."/>
            <person name="Wei D."/>
            <person name="Dai S."/>
            <person name="Zhou R."/>
        </authorList>
    </citation>
    <scope>NUCLEOTIDE SEQUENCE [LARGE SCALE GENOMIC DNA]</scope>
    <source>
        <strain evidence="1">BV-YZ2020</strain>
    </source>
</reference>